<dbReference type="EMBL" id="FORA01000001">
    <property type="protein sequence ID" value="SFI51164.1"/>
    <property type="molecule type" value="Genomic_DNA"/>
</dbReference>
<dbReference type="InterPro" id="IPR047726">
    <property type="entry name" value="CsgH_dom"/>
</dbReference>
<sequence>MTGAVAADWPDKGCLIAVALILGAAVATISEGETMSDHPTECRIEASGTGGITYLTAIVASARPLRGTASLSVDSRGAGGRSSNTQRASFAIDAADGQAIVGRVGVSSGSATTVTARLTATWDGGQTSCAYP</sequence>
<evidence type="ECO:0000313" key="3">
    <source>
        <dbReference type="Proteomes" id="UP000199110"/>
    </source>
</evidence>
<dbReference type="InterPro" id="IPR048632">
    <property type="entry name" value="CsgH-like"/>
</dbReference>
<dbReference type="AlphaFoldDB" id="A0A1I3IT76"/>
<proteinExistence type="predicted"/>
<dbReference type="NCBIfam" id="NF041112">
    <property type="entry name" value="chap_CsgH_alph"/>
    <property type="match status" value="1"/>
</dbReference>
<evidence type="ECO:0000259" key="1">
    <source>
        <dbReference type="Pfam" id="PF21112"/>
    </source>
</evidence>
<evidence type="ECO:0000313" key="2">
    <source>
        <dbReference type="EMBL" id="SFI51164.1"/>
    </source>
</evidence>
<keyword evidence="3" id="KW-1185">Reference proteome</keyword>
<accession>A0A1I3IT76</accession>
<organism evidence="2 3">
    <name type="scientific">Jannaschia pohangensis</name>
    <dbReference type="NCBI Taxonomy" id="390807"/>
    <lineage>
        <taxon>Bacteria</taxon>
        <taxon>Pseudomonadati</taxon>
        <taxon>Pseudomonadota</taxon>
        <taxon>Alphaproteobacteria</taxon>
        <taxon>Rhodobacterales</taxon>
        <taxon>Roseobacteraceae</taxon>
        <taxon>Jannaschia</taxon>
    </lineage>
</organism>
<gene>
    <name evidence="2" type="ORF">SAMN04488095_1090</name>
</gene>
<dbReference type="Proteomes" id="UP000199110">
    <property type="component" value="Unassembled WGS sequence"/>
</dbReference>
<feature type="domain" description="CsgH-like" evidence="1">
    <location>
        <begin position="41"/>
        <end position="127"/>
    </location>
</feature>
<dbReference type="Pfam" id="PF21112">
    <property type="entry name" value="CsgH"/>
    <property type="match status" value="1"/>
</dbReference>
<dbReference type="STRING" id="390807.SAMN04488095_1090"/>
<reference evidence="2 3" key="1">
    <citation type="submission" date="2016-10" db="EMBL/GenBank/DDBJ databases">
        <authorList>
            <person name="de Groot N.N."/>
        </authorList>
    </citation>
    <scope>NUCLEOTIDE SEQUENCE [LARGE SCALE GENOMIC DNA]</scope>
    <source>
        <strain evidence="2 3">DSM 19073</strain>
    </source>
</reference>
<name>A0A1I3IT76_9RHOB</name>
<dbReference type="InterPro" id="IPR053722">
    <property type="entry name" value="Curli_assembly_CsgC/AgfC"/>
</dbReference>
<dbReference type="Gene3D" id="2.60.40.2420">
    <property type="match status" value="1"/>
</dbReference>
<protein>
    <recommendedName>
        <fullName evidence="1">CsgH-like domain-containing protein</fullName>
    </recommendedName>
</protein>